<dbReference type="InterPro" id="IPR035076">
    <property type="entry name" value="Toxin/TOLIP"/>
</dbReference>
<sequence length="190" mass="20096">DTLKCACKSSPFGGCPEDTIECPSQNDRCLAATLVTVAGDKVSEGNFKSCLMPELCFDVSINNGVFAFLLKSSCCSGDLCNNHTNYPKTESKSPPNGKKCFSCDGDKNCMKTLNCVGDENYCVKVTGNAHGVSVMTKGCASKVVCSDHFSSLVNKLTSQVSDQFTEAKVSCCQGDYCNSASSVSPALLLL</sequence>
<evidence type="ECO:0008006" key="12">
    <source>
        <dbReference type="Google" id="ProtNLM"/>
    </source>
</evidence>
<keyword evidence="7" id="KW-0325">Glycoprotein</keyword>
<dbReference type="STRING" id="33528.ENSGAFP00000030631"/>
<organism evidence="10 11">
    <name type="scientific">Gambusia affinis</name>
    <name type="common">Western mosquitofish</name>
    <name type="synonym">Heterandria affinis</name>
    <dbReference type="NCBI Taxonomy" id="33528"/>
    <lineage>
        <taxon>Eukaryota</taxon>
        <taxon>Metazoa</taxon>
        <taxon>Chordata</taxon>
        <taxon>Craniata</taxon>
        <taxon>Vertebrata</taxon>
        <taxon>Euteleostomi</taxon>
        <taxon>Actinopterygii</taxon>
        <taxon>Neopterygii</taxon>
        <taxon>Teleostei</taxon>
        <taxon>Neoteleostei</taxon>
        <taxon>Acanthomorphata</taxon>
        <taxon>Ovalentaria</taxon>
        <taxon>Atherinomorphae</taxon>
        <taxon>Cyprinodontiformes</taxon>
        <taxon>Poeciliidae</taxon>
        <taxon>Poeciliinae</taxon>
        <taxon>Gambusia</taxon>
    </lineage>
</organism>
<dbReference type="Pfam" id="PF00087">
    <property type="entry name" value="Toxin_TOLIP"/>
    <property type="match status" value="1"/>
</dbReference>
<keyword evidence="6" id="KW-0472">Membrane</keyword>
<keyword evidence="11" id="KW-1185">Reference proteome</keyword>
<evidence type="ECO:0000313" key="11">
    <source>
        <dbReference type="Proteomes" id="UP000250572"/>
    </source>
</evidence>
<evidence type="ECO:0000256" key="1">
    <source>
        <dbReference type="ARBA" id="ARBA00004236"/>
    </source>
</evidence>
<feature type="non-terminal residue" evidence="10">
    <location>
        <position position="1"/>
    </location>
</feature>
<evidence type="ECO:0000256" key="7">
    <source>
        <dbReference type="ARBA" id="ARBA00023180"/>
    </source>
</evidence>
<dbReference type="Pfam" id="PF00021">
    <property type="entry name" value="UPAR_LY6"/>
    <property type="match status" value="1"/>
</dbReference>
<dbReference type="PANTHER" id="PTHR20914:SF9">
    <property type="entry name" value="COILED, ISOFORM A"/>
    <property type="match status" value="1"/>
</dbReference>
<evidence type="ECO:0000256" key="2">
    <source>
        <dbReference type="ARBA" id="ARBA00004613"/>
    </source>
</evidence>
<evidence type="ECO:0000313" key="10">
    <source>
        <dbReference type="EMBL" id="PWA30559.1"/>
    </source>
</evidence>
<dbReference type="GO" id="GO:0005886">
    <property type="term" value="C:plasma membrane"/>
    <property type="evidence" value="ECO:0007669"/>
    <property type="project" value="UniProtKB-SubCell"/>
</dbReference>
<dbReference type="Gene3D" id="2.10.60.10">
    <property type="entry name" value="CD59"/>
    <property type="match status" value="2"/>
</dbReference>
<keyword evidence="4" id="KW-0964">Secreted</keyword>
<accession>A0A315W5G7</accession>
<dbReference type="SUPFAM" id="SSF57302">
    <property type="entry name" value="Snake toxin-like"/>
    <property type="match status" value="2"/>
</dbReference>
<gene>
    <name evidence="10" type="ORF">CCH79_00020591</name>
</gene>
<keyword evidence="5" id="KW-0732">Signal</keyword>
<dbReference type="InterPro" id="IPR045860">
    <property type="entry name" value="Snake_toxin-like_sf"/>
</dbReference>
<comment type="caution">
    <text evidence="10">The sequence shown here is derived from an EMBL/GenBank/DDBJ whole genome shotgun (WGS) entry which is preliminary data.</text>
</comment>
<feature type="domain" description="UPAR/Ly6" evidence="8">
    <location>
        <begin position="6"/>
        <end position="82"/>
    </location>
</feature>
<dbReference type="EMBL" id="NHOQ01000377">
    <property type="protein sequence ID" value="PWA30559.1"/>
    <property type="molecule type" value="Genomic_DNA"/>
</dbReference>
<feature type="non-terminal residue" evidence="10">
    <location>
        <position position="190"/>
    </location>
</feature>
<feature type="domain" description="Snake toxin/toxin-like" evidence="9">
    <location>
        <begin position="99"/>
        <end position="178"/>
    </location>
</feature>
<evidence type="ECO:0000256" key="3">
    <source>
        <dbReference type="ARBA" id="ARBA00022475"/>
    </source>
</evidence>
<evidence type="ECO:0000259" key="8">
    <source>
        <dbReference type="Pfam" id="PF00021"/>
    </source>
</evidence>
<evidence type="ECO:0000259" key="9">
    <source>
        <dbReference type="Pfam" id="PF00087"/>
    </source>
</evidence>
<dbReference type="Proteomes" id="UP000250572">
    <property type="component" value="Unassembled WGS sequence"/>
</dbReference>
<dbReference type="AlphaFoldDB" id="A0A315W5G7"/>
<proteinExistence type="predicted"/>
<comment type="subcellular location">
    <subcellularLocation>
        <location evidence="1">Cell membrane</location>
    </subcellularLocation>
    <subcellularLocation>
        <location evidence="2">Secreted</location>
    </subcellularLocation>
</comment>
<dbReference type="InterPro" id="IPR050918">
    <property type="entry name" value="CNF-like_PLA2_Inhibitor"/>
</dbReference>
<reference evidence="10 11" key="1">
    <citation type="journal article" date="2018" name="G3 (Bethesda)">
        <title>A High-Quality Reference Genome for the Invasive Mosquitofish Gambusia affinis Using a Chicago Library.</title>
        <authorList>
            <person name="Hoffberg S.L."/>
            <person name="Troendle N.J."/>
            <person name="Glenn T.C."/>
            <person name="Mahmud O."/>
            <person name="Louha S."/>
            <person name="Chalopin D."/>
            <person name="Bennetzen J.L."/>
            <person name="Mauricio R."/>
        </authorList>
    </citation>
    <scope>NUCLEOTIDE SEQUENCE [LARGE SCALE GENOMIC DNA]</scope>
    <source>
        <strain evidence="10">NE01/NJP1002.9</strain>
        <tissue evidence="10">Muscle</tissue>
    </source>
</reference>
<evidence type="ECO:0000256" key="5">
    <source>
        <dbReference type="ARBA" id="ARBA00022729"/>
    </source>
</evidence>
<protein>
    <recommendedName>
        <fullName evidence="12">UPAR/Ly6 domain-containing protein</fullName>
    </recommendedName>
</protein>
<keyword evidence="3" id="KW-1003">Cell membrane</keyword>
<dbReference type="InterPro" id="IPR016054">
    <property type="entry name" value="LY6_UPA_recep-like"/>
</dbReference>
<dbReference type="PANTHER" id="PTHR20914">
    <property type="entry name" value="LY6/PLAUR DOMAIN-CONTAINING PROTEIN 8"/>
    <property type="match status" value="1"/>
</dbReference>
<name>A0A315W5G7_GAMAF</name>
<dbReference type="GO" id="GO:0005576">
    <property type="term" value="C:extracellular region"/>
    <property type="evidence" value="ECO:0007669"/>
    <property type="project" value="UniProtKB-SubCell"/>
</dbReference>
<evidence type="ECO:0000256" key="6">
    <source>
        <dbReference type="ARBA" id="ARBA00023136"/>
    </source>
</evidence>
<evidence type="ECO:0000256" key="4">
    <source>
        <dbReference type="ARBA" id="ARBA00022525"/>
    </source>
</evidence>